<dbReference type="Proteomes" id="UP000824782">
    <property type="component" value="Unassembled WGS sequence"/>
</dbReference>
<accession>A0AAV6YL68</accession>
<evidence type="ECO:0000256" key="2">
    <source>
        <dbReference type="ARBA" id="ARBA00022475"/>
    </source>
</evidence>
<evidence type="ECO:0000256" key="6">
    <source>
        <dbReference type="ARBA" id="ARBA00023136"/>
    </source>
</evidence>
<evidence type="ECO:0000256" key="4">
    <source>
        <dbReference type="ARBA" id="ARBA00022729"/>
    </source>
</evidence>
<keyword evidence="3" id="KW-0245">EGF-like domain</keyword>
<dbReference type="PANTHER" id="PTHR24037">
    <property type="entry name" value="HEART DEVELOPMENT PROTEIN WITH EGF-LIKE DOMAINS 1"/>
    <property type="match status" value="1"/>
</dbReference>
<dbReference type="PANTHER" id="PTHR24037:SF3">
    <property type="entry name" value="PROTEIN HEG HOMOLOG 1"/>
    <property type="match status" value="1"/>
</dbReference>
<keyword evidence="8" id="KW-0325">Glycoprotein</keyword>
<evidence type="ECO:0000313" key="9">
    <source>
        <dbReference type="EMBL" id="KAG8535700.1"/>
    </source>
</evidence>
<dbReference type="AlphaFoldDB" id="A0AAV6YL68"/>
<keyword evidence="7" id="KW-1015">Disulfide bond</keyword>
<evidence type="ECO:0000256" key="5">
    <source>
        <dbReference type="ARBA" id="ARBA00022737"/>
    </source>
</evidence>
<evidence type="ECO:0000256" key="3">
    <source>
        <dbReference type="ARBA" id="ARBA00022536"/>
    </source>
</evidence>
<keyword evidence="10" id="KW-1185">Reference proteome</keyword>
<evidence type="ECO:0000256" key="7">
    <source>
        <dbReference type="ARBA" id="ARBA00023157"/>
    </source>
</evidence>
<gene>
    <name evidence="9" type="ORF">GDO81_027946</name>
</gene>
<evidence type="ECO:0000256" key="8">
    <source>
        <dbReference type="ARBA" id="ARBA00023180"/>
    </source>
</evidence>
<reference evidence="9" key="1">
    <citation type="thesis" date="2020" institute="ProQuest LLC" country="789 East Eisenhower Parkway, Ann Arbor, MI, USA">
        <title>Comparative Genomics and Chromosome Evolution.</title>
        <authorList>
            <person name="Mudd A.B."/>
        </authorList>
    </citation>
    <scope>NUCLEOTIDE SEQUENCE</scope>
    <source>
        <strain evidence="9">237g6f4</strain>
        <tissue evidence="9">Blood</tissue>
    </source>
</reference>
<name>A0AAV6YL68_ENGPU</name>
<keyword evidence="5" id="KW-0677">Repeat</keyword>
<evidence type="ECO:0000256" key="1">
    <source>
        <dbReference type="ARBA" id="ARBA00004236"/>
    </source>
</evidence>
<sequence>MLFLVVRTFLGHIEIPWSLLDGADVKDSTLRQIKDDIVRILNSSFSTISGYYQSTVSSDSHISGNSLIIQNLFSLESNVTMYDLQRSLQSYARVCETSPDRPTSCALALHLQHRVQGNAT</sequence>
<dbReference type="GO" id="GO:0005886">
    <property type="term" value="C:plasma membrane"/>
    <property type="evidence" value="ECO:0007669"/>
    <property type="project" value="UniProtKB-SubCell"/>
</dbReference>
<keyword evidence="2" id="KW-1003">Cell membrane</keyword>
<keyword evidence="6" id="KW-0472">Membrane</keyword>
<comment type="subcellular location">
    <subcellularLocation>
        <location evidence="1">Cell membrane</location>
    </subcellularLocation>
</comment>
<protein>
    <recommendedName>
        <fullName evidence="11">Leptin</fullName>
    </recommendedName>
</protein>
<keyword evidence="4" id="KW-0732">Signal</keyword>
<dbReference type="EMBL" id="WNYA01059337">
    <property type="protein sequence ID" value="KAG8535700.1"/>
    <property type="molecule type" value="Genomic_DNA"/>
</dbReference>
<evidence type="ECO:0000313" key="10">
    <source>
        <dbReference type="Proteomes" id="UP000824782"/>
    </source>
</evidence>
<evidence type="ECO:0008006" key="11">
    <source>
        <dbReference type="Google" id="ProtNLM"/>
    </source>
</evidence>
<organism evidence="9 10">
    <name type="scientific">Engystomops pustulosus</name>
    <name type="common">Tungara frog</name>
    <name type="synonym">Physalaemus pustulosus</name>
    <dbReference type="NCBI Taxonomy" id="76066"/>
    <lineage>
        <taxon>Eukaryota</taxon>
        <taxon>Metazoa</taxon>
        <taxon>Chordata</taxon>
        <taxon>Craniata</taxon>
        <taxon>Vertebrata</taxon>
        <taxon>Euteleostomi</taxon>
        <taxon>Amphibia</taxon>
        <taxon>Batrachia</taxon>
        <taxon>Anura</taxon>
        <taxon>Neobatrachia</taxon>
        <taxon>Hyloidea</taxon>
        <taxon>Leptodactylidae</taxon>
        <taxon>Leiuperinae</taxon>
        <taxon>Engystomops</taxon>
    </lineage>
</organism>
<proteinExistence type="predicted"/>
<dbReference type="GO" id="GO:0007507">
    <property type="term" value="P:heart development"/>
    <property type="evidence" value="ECO:0007669"/>
    <property type="project" value="TreeGrafter"/>
</dbReference>
<comment type="caution">
    <text evidence="9">The sequence shown here is derived from an EMBL/GenBank/DDBJ whole genome shotgun (WGS) entry which is preliminary data.</text>
</comment>